<evidence type="ECO:0000256" key="2">
    <source>
        <dbReference type="ARBA" id="ARBA00004853"/>
    </source>
</evidence>
<keyword evidence="6" id="KW-0547">Nucleotide-binding</keyword>
<keyword evidence="4" id="KW-0686">Riboflavin biosynthesis</keyword>
<dbReference type="EC" id="3.5.4.25" evidence="3"/>
<comment type="catalytic activity">
    <reaction evidence="10">
        <text>GTP + 4 H2O = 2,5-diamino-6-hydroxy-4-(5-phosphoribosylamino)-pyrimidine + formate + 2 phosphate + 3 H(+)</text>
        <dbReference type="Rhea" id="RHEA:23704"/>
        <dbReference type="ChEBI" id="CHEBI:15377"/>
        <dbReference type="ChEBI" id="CHEBI:15378"/>
        <dbReference type="ChEBI" id="CHEBI:15740"/>
        <dbReference type="ChEBI" id="CHEBI:37565"/>
        <dbReference type="ChEBI" id="CHEBI:43474"/>
        <dbReference type="ChEBI" id="CHEBI:58614"/>
        <dbReference type="EC" id="3.5.4.25"/>
    </reaction>
</comment>
<evidence type="ECO:0000256" key="8">
    <source>
        <dbReference type="ARBA" id="ARBA00022833"/>
    </source>
</evidence>
<accession>A0A3B0SSH5</accession>
<evidence type="ECO:0000256" key="3">
    <source>
        <dbReference type="ARBA" id="ARBA00012762"/>
    </source>
</evidence>
<dbReference type="InterPro" id="IPR032677">
    <property type="entry name" value="GTP_cyclohydro_II"/>
</dbReference>
<evidence type="ECO:0000256" key="6">
    <source>
        <dbReference type="ARBA" id="ARBA00022741"/>
    </source>
</evidence>
<organism evidence="13">
    <name type="scientific">hydrothermal vent metagenome</name>
    <dbReference type="NCBI Taxonomy" id="652676"/>
    <lineage>
        <taxon>unclassified sequences</taxon>
        <taxon>metagenomes</taxon>
        <taxon>ecological metagenomes</taxon>
    </lineage>
</organism>
<name>A0A3B0SSH5_9ZZZZ</name>
<keyword evidence="9" id="KW-0342">GTP-binding</keyword>
<dbReference type="GO" id="GO:0009231">
    <property type="term" value="P:riboflavin biosynthetic process"/>
    <property type="evidence" value="ECO:0007669"/>
    <property type="project" value="UniProtKB-KW"/>
</dbReference>
<evidence type="ECO:0000256" key="1">
    <source>
        <dbReference type="ARBA" id="ARBA00001947"/>
    </source>
</evidence>
<evidence type="ECO:0000256" key="5">
    <source>
        <dbReference type="ARBA" id="ARBA00022723"/>
    </source>
</evidence>
<keyword evidence="5" id="KW-0479">Metal-binding</keyword>
<comment type="pathway">
    <text evidence="2">Cofactor biosynthesis; riboflavin biosynthesis; 5-amino-6-(D-ribitylamino)uracil from GTP: step 1/4.</text>
</comment>
<dbReference type="CDD" id="cd00641">
    <property type="entry name" value="GTP_cyclohydro2"/>
    <property type="match status" value="1"/>
</dbReference>
<dbReference type="HAMAP" id="MF_00179">
    <property type="entry name" value="RibA"/>
    <property type="match status" value="1"/>
</dbReference>
<dbReference type="Pfam" id="PF00925">
    <property type="entry name" value="GTP_cyclohydro2"/>
    <property type="match status" value="1"/>
</dbReference>
<dbReference type="GO" id="GO:0005829">
    <property type="term" value="C:cytosol"/>
    <property type="evidence" value="ECO:0007669"/>
    <property type="project" value="TreeGrafter"/>
</dbReference>
<evidence type="ECO:0000313" key="13">
    <source>
        <dbReference type="EMBL" id="VAW07043.1"/>
    </source>
</evidence>
<dbReference type="GO" id="GO:0005525">
    <property type="term" value="F:GTP binding"/>
    <property type="evidence" value="ECO:0007669"/>
    <property type="project" value="UniProtKB-KW"/>
</dbReference>
<evidence type="ECO:0000256" key="9">
    <source>
        <dbReference type="ARBA" id="ARBA00023134"/>
    </source>
</evidence>
<dbReference type="EMBL" id="UOEJ01000258">
    <property type="protein sequence ID" value="VAW07043.1"/>
    <property type="molecule type" value="Genomic_DNA"/>
</dbReference>
<keyword evidence="7 13" id="KW-0378">Hydrolase</keyword>
<dbReference type="Gene3D" id="3.40.50.10990">
    <property type="entry name" value="GTP cyclohydrolase II"/>
    <property type="match status" value="1"/>
</dbReference>
<dbReference type="InterPro" id="IPR000926">
    <property type="entry name" value="RibA"/>
</dbReference>
<dbReference type="NCBIfam" id="TIGR00505">
    <property type="entry name" value="ribA"/>
    <property type="match status" value="1"/>
</dbReference>
<comment type="cofactor">
    <cofactor evidence="1">
        <name>Zn(2+)</name>
        <dbReference type="ChEBI" id="CHEBI:29105"/>
    </cofactor>
</comment>
<dbReference type="InterPro" id="IPR036144">
    <property type="entry name" value="RibA-like_sf"/>
</dbReference>
<evidence type="ECO:0000259" key="12">
    <source>
        <dbReference type="Pfam" id="PF00925"/>
    </source>
</evidence>
<dbReference type="SUPFAM" id="SSF142695">
    <property type="entry name" value="RibA-like"/>
    <property type="match status" value="1"/>
</dbReference>
<dbReference type="PANTHER" id="PTHR21327:SF18">
    <property type="entry name" value="3,4-DIHYDROXY-2-BUTANONE 4-PHOSPHATE SYNTHASE"/>
    <property type="match status" value="1"/>
</dbReference>
<dbReference type="FunFam" id="3.40.50.10990:FF:000002">
    <property type="entry name" value="GTP cyclohydrolase-2"/>
    <property type="match status" value="1"/>
</dbReference>
<keyword evidence="8" id="KW-0862">Zinc</keyword>
<evidence type="ECO:0000256" key="11">
    <source>
        <dbReference type="SAM" id="MobiDB-lite"/>
    </source>
</evidence>
<feature type="domain" description="GTP cyclohydrolase II" evidence="12">
    <location>
        <begin position="203"/>
        <end position="366"/>
    </location>
</feature>
<dbReference type="PANTHER" id="PTHR21327">
    <property type="entry name" value="GTP CYCLOHYDROLASE II-RELATED"/>
    <property type="match status" value="1"/>
</dbReference>
<gene>
    <name evidence="13" type="ORF">MNBD_ALPHA01-511</name>
</gene>
<evidence type="ECO:0000256" key="10">
    <source>
        <dbReference type="ARBA" id="ARBA00049295"/>
    </source>
</evidence>
<feature type="compositionally biased region" description="Basic residues" evidence="11">
    <location>
        <begin position="381"/>
        <end position="392"/>
    </location>
</feature>
<feature type="region of interest" description="Disordered" evidence="11">
    <location>
        <begin position="373"/>
        <end position="392"/>
    </location>
</feature>
<dbReference type="NCBIfam" id="NF001591">
    <property type="entry name" value="PRK00393.1"/>
    <property type="match status" value="1"/>
</dbReference>
<proteinExistence type="inferred from homology"/>
<protein>
    <recommendedName>
        <fullName evidence="3">GTP cyclohydrolase II</fullName>
        <ecNumber evidence="3">3.5.4.25</ecNumber>
    </recommendedName>
</protein>
<dbReference type="GO" id="GO:0046872">
    <property type="term" value="F:metal ion binding"/>
    <property type="evidence" value="ECO:0007669"/>
    <property type="project" value="UniProtKB-KW"/>
</dbReference>
<evidence type="ECO:0000256" key="4">
    <source>
        <dbReference type="ARBA" id="ARBA00022619"/>
    </source>
</evidence>
<dbReference type="GO" id="GO:0003935">
    <property type="term" value="F:GTP cyclohydrolase II activity"/>
    <property type="evidence" value="ECO:0007669"/>
    <property type="project" value="UniProtKB-EC"/>
</dbReference>
<sequence>MELNIAMVSHTTIDKDDKNLPDHAIVTVERAASDLRRALPVVICDGKQSILVQSAELLTDRGMERFHRLCGADPVVGLTRVRANILRISPRSGDVALVKLSDHMNSAILQSMADPADDLMHPMKGPFHVAQQKATTVHTAGLKLCKIGRLLPAALFSSALFTDDALATTDGAVWAKARGLLHVSAQDILDFDHRDAAALRQVTSAKVPLAGAEKTTMVAFRPDDGGTEHFALIIGDPNRHDPVLARIHSECFTGDLLGSLKCDCGEQLNGAIKHMQTAGGGVLLYLAQEGRGIGLINKLRAYQLQDQGFDTVDANERLGFHADERIFAPAAQMLKILGFDRVRLLTNNPLKVAGLENCGVMVAERVKHSFPSNAHNDHYLQTKKKRSGHLLS</sequence>
<dbReference type="AlphaFoldDB" id="A0A3B0SSH5"/>
<evidence type="ECO:0000256" key="7">
    <source>
        <dbReference type="ARBA" id="ARBA00022801"/>
    </source>
</evidence>
<reference evidence="13" key="1">
    <citation type="submission" date="2018-06" db="EMBL/GenBank/DDBJ databases">
        <authorList>
            <person name="Zhirakovskaya E."/>
        </authorList>
    </citation>
    <scope>NUCLEOTIDE SEQUENCE</scope>
</reference>